<gene>
    <name evidence="2" type="ORF">SAMN04488132_103371</name>
</gene>
<dbReference type="InterPro" id="IPR007497">
    <property type="entry name" value="SIMPL/DUF541"/>
</dbReference>
<dbReference type="STRING" id="413434.SAMN04488132_103371"/>
<evidence type="ECO:0000313" key="3">
    <source>
        <dbReference type="Proteomes" id="UP000190888"/>
    </source>
</evidence>
<dbReference type="Proteomes" id="UP000190888">
    <property type="component" value="Unassembled WGS sequence"/>
</dbReference>
<reference evidence="2 3" key="1">
    <citation type="submission" date="2017-02" db="EMBL/GenBank/DDBJ databases">
        <authorList>
            <person name="Peterson S.W."/>
        </authorList>
    </citation>
    <scope>NUCLEOTIDE SEQUENCE [LARGE SCALE GENOMIC DNA]</scope>
    <source>
        <strain evidence="2 3">DSM 22335</strain>
    </source>
</reference>
<keyword evidence="1" id="KW-0812">Transmembrane</keyword>
<dbReference type="InterPro" id="IPR052022">
    <property type="entry name" value="26kDa_periplasmic_antigen"/>
</dbReference>
<dbReference type="Gene3D" id="3.30.70.2970">
    <property type="entry name" value="Protein of unknown function (DUF541), domain 2"/>
    <property type="match status" value="1"/>
</dbReference>
<dbReference type="EMBL" id="FUWH01000003">
    <property type="protein sequence ID" value="SJZ65811.1"/>
    <property type="molecule type" value="Genomic_DNA"/>
</dbReference>
<dbReference type="PIRSF" id="PIRSF029033">
    <property type="entry name" value="UCP029033"/>
    <property type="match status" value="1"/>
</dbReference>
<name>A0A1T4MG27_9BACT</name>
<organism evidence="2 3">
    <name type="scientific">Sediminibacterium ginsengisoli</name>
    <dbReference type="NCBI Taxonomy" id="413434"/>
    <lineage>
        <taxon>Bacteria</taxon>
        <taxon>Pseudomonadati</taxon>
        <taxon>Bacteroidota</taxon>
        <taxon>Chitinophagia</taxon>
        <taxon>Chitinophagales</taxon>
        <taxon>Chitinophagaceae</taxon>
        <taxon>Sediminibacterium</taxon>
    </lineage>
</organism>
<keyword evidence="3" id="KW-1185">Reference proteome</keyword>
<evidence type="ECO:0000256" key="1">
    <source>
        <dbReference type="SAM" id="Phobius"/>
    </source>
</evidence>
<evidence type="ECO:0008006" key="4">
    <source>
        <dbReference type="Google" id="ProtNLM"/>
    </source>
</evidence>
<evidence type="ECO:0000313" key="2">
    <source>
        <dbReference type="EMBL" id="SJZ65811.1"/>
    </source>
</evidence>
<dbReference type="PANTHER" id="PTHR34387:SF2">
    <property type="entry name" value="SLR1258 PROTEIN"/>
    <property type="match status" value="1"/>
</dbReference>
<dbReference type="AlphaFoldDB" id="A0A1T4MG27"/>
<dbReference type="InterPro" id="IPR016907">
    <property type="entry name" value="UCP029033"/>
</dbReference>
<dbReference type="Pfam" id="PF04402">
    <property type="entry name" value="SIMPL"/>
    <property type="match status" value="1"/>
</dbReference>
<accession>A0A1T4MG27</accession>
<dbReference type="PANTHER" id="PTHR34387">
    <property type="entry name" value="SLR1258 PROTEIN"/>
    <property type="match status" value="1"/>
</dbReference>
<dbReference type="RefSeq" id="WP_078830840.1">
    <property type="nucleotide sequence ID" value="NZ_FUWH01000003.1"/>
</dbReference>
<protein>
    <recommendedName>
        <fullName evidence="4">SIMPL domain-containing protein</fullName>
    </recommendedName>
</protein>
<feature type="transmembrane region" description="Helical" evidence="1">
    <location>
        <begin position="6"/>
        <end position="25"/>
    </location>
</feature>
<dbReference type="GO" id="GO:0006974">
    <property type="term" value="P:DNA damage response"/>
    <property type="evidence" value="ECO:0007669"/>
    <property type="project" value="TreeGrafter"/>
</dbReference>
<dbReference type="PROSITE" id="PS51257">
    <property type="entry name" value="PROKAR_LIPOPROTEIN"/>
    <property type="match status" value="1"/>
</dbReference>
<dbReference type="OrthoDB" id="9785289at2"/>
<sequence length="243" mass="26632">MKTYAQYLIVAVAVLAGCFILAGAYKYKFRSAETIVVTGLAETDFTSDQIVWKGVFNRYGSDLKQAYALLKNDEAEIVAYLKGKGVADSNIVFSAVDVQKNFQNTFDDNGRVTGSSFSGYTLSGAVTVDSKNIAQVEAVSREVTALLQKGIEFNSQKPDYYYSKLNELKIDLLAKAAEDAKNRAETIARSSKISLGNLKKATMGVFQITGKNNNEEYSYGGSFNTTSREKTASITLRVEYLAN</sequence>
<keyword evidence="1" id="KW-1133">Transmembrane helix</keyword>
<keyword evidence="1" id="KW-0472">Membrane</keyword>
<proteinExistence type="predicted"/>